<keyword evidence="6" id="KW-0564">Palmitate</keyword>
<comment type="caution">
    <text evidence="10">The sequence shown here is derived from an EMBL/GenBank/DDBJ whole genome shotgun (WGS) entry which is preliminary data.</text>
</comment>
<keyword evidence="5" id="KW-0472">Membrane</keyword>
<accession>A0ABX0J9R5</accession>
<proteinExistence type="inferred from homology"/>
<evidence type="ECO:0000256" key="7">
    <source>
        <dbReference type="ARBA" id="ARBA00023288"/>
    </source>
</evidence>
<evidence type="ECO:0000259" key="8">
    <source>
        <dbReference type="Pfam" id="PF05504"/>
    </source>
</evidence>
<keyword evidence="7" id="KW-0449">Lipoprotein</keyword>
<evidence type="ECO:0000256" key="1">
    <source>
        <dbReference type="ARBA" id="ARBA00004635"/>
    </source>
</evidence>
<organism evidence="10 11">
    <name type="scientific">Paenibacillus agricola</name>
    <dbReference type="NCBI Taxonomy" id="2716264"/>
    <lineage>
        <taxon>Bacteria</taxon>
        <taxon>Bacillati</taxon>
        <taxon>Bacillota</taxon>
        <taxon>Bacilli</taxon>
        <taxon>Bacillales</taxon>
        <taxon>Paenibacillaceae</taxon>
        <taxon>Paenibacillus</taxon>
    </lineage>
</organism>
<dbReference type="PANTHER" id="PTHR35789">
    <property type="entry name" value="SPORE GERMINATION PROTEIN B3"/>
    <property type="match status" value="1"/>
</dbReference>
<evidence type="ECO:0000313" key="11">
    <source>
        <dbReference type="Proteomes" id="UP001165962"/>
    </source>
</evidence>
<keyword evidence="11" id="KW-1185">Reference proteome</keyword>
<dbReference type="PANTHER" id="PTHR35789:SF1">
    <property type="entry name" value="SPORE GERMINATION PROTEIN B3"/>
    <property type="match status" value="1"/>
</dbReference>
<reference evidence="10" key="1">
    <citation type="submission" date="2020-03" db="EMBL/GenBank/DDBJ databases">
        <title>Draft sequencing of Paenibacilllus sp. S3N08.</title>
        <authorList>
            <person name="Kim D.-U."/>
        </authorList>
    </citation>
    <scope>NUCLEOTIDE SEQUENCE</scope>
    <source>
        <strain evidence="10">S3N08</strain>
    </source>
</reference>
<dbReference type="Pfam" id="PF25198">
    <property type="entry name" value="Spore_GerAC_N"/>
    <property type="match status" value="1"/>
</dbReference>
<feature type="domain" description="Spore germination protein N-terminal" evidence="9">
    <location>
        <begin position="23"/>
        <end position="196"/>
    </location>
</feature>
<dbReference type="EMBL" id="JAAOIW010000006">
    <property type="protein sequence ID" value="NHN31954.1"/>
    <property type="molecule type" value="Genomic_DNA"/>
</dbReference>
<evidence type="ECO:0000313" key="10">
    <source>
        <dbReference type="EMBL" id="NHN31954.1"/>
    </source>
</evidence>
<keyword evidence="3" id="KW-0309">Germination</keyword>
<dbReference type="Proteomes" id="UP001165962">
    <property type="component" value="Unassembled WGS sequence"/>
</dbReference>
<dbReference type="Gene3D" id="3.30.300.210">
    <property type="entry name" value="Nutrient germinant receptor protein C, domain 3"/>
    <property type="match status" value="1"/>
</dbReference>
<feature type="domain" description="Spore germination GerAC-like C-terminal" evidence="8">
    <location>
        <begin position="214"/>
        <end position="378"/>
    </location>
</feature>
<evidence type="ECO:0000259" key="9">
    <source>
        <dbReference type="Pfam" id="PF25198"/>
    </source>
</evidence>
<evidence type="ECO:0000256" key="6">
    <source>
        <dbReference type="ARBA" id="ARBA00023139"/>
    </source>
</evidence>
<gene>
    <name evidence="10" type="ORF">G9U52_19125</name>
</gene>
<dbReference type="InterPro" id="IPR057336">
    <property type="entry name" value="GerAC_N"/>
</dbReference>
<protein>
    <submittedName>
        <fullName evidence="10">Ger(X)C family spore germination protein</fullName>
    </submittedName>
</protein>
<dbReference type="NCBIfam" id="TIGR02887">
    <property type="entry name" value="spore_ger_x_C"/>
    <property type="match status" value="1"/>
</dbReference>
<dbReference type="Pfam" id="PF05504">
    <property type="entry name" value="Spore_GerAC"/>
    <property type="match status" value="1"/>
</dbReference>
<dbReference type="InterPro" id="IPR008844">
    <property type="entry name" value="Spore_GerAC-like"/>
</dbReference>
<comment type="similarity">
    <text evidence="2">Belongs to the GerABKC lipoprotein family.</text>
</comment>
<dbReference type="InterPro" id="IPR038501">
    <property type="entry name" value="Spore_GerAC_C_sf"/>
</dbReference>
<evidence type="ECO:0000256" key="2">
    <source>
        <dbReference type="ARBA" id="ARBA00007886"/>
    </source>
</evidence>
<evidence type="ECO:0000256" key="3">
    <source>
        <dbReference type="ARBA" id="ARBA00022544"/>
    </source>
</evidence>
<name>A0ABX0J9R5_9BACL</name>
<sequence length="391" mass="43725">MIRRSAALLFILLAAFILPGCWDRTEINDMAFILTSGIDLEDDGKYRISVMVPLPGQMGGASGGGGGTSGDKSYYVDSEVGETYRECLNQLQKRMSRRMFLAHRRTIIVGEALAKRGLQDLYDSTPRSPENRMTTYLIVAKGKASDMLMSTPRFERFPSEAVRELVKARGVIDINFKDFGVALSLPGADPVAVYMAVKESEKSEKPSKEVEFKGYAQFRNDKMIGSLENDEAIGLSLLHGQKMIINMITVQAEDGSKMSVRIYSSSTNIRTTLIDQQVHFNINIQLTATMMEDKTKYDLSQTDNVLKVEAAISEYAKNTIQKTIDSSIQHNVDSTQLGSTLWRAYPEQWASQFEKNWPEGLKDAKLDIQVESQLTDTGLIYDNITKEHAPK</sequence>
<comment type="subcellular location">
    <subcellularLocation>
        <location evidence="1">Membrane</location>
        <topology evidence="1">Lipid-anchor</topology>
    </subcellularLocation>
</comment>
<keyword evidence="4" id="KW-0732">Signal</keyword>
<dbReference type="RefSeq" id="WP_166152228.1">
    <property type="nucleotide sequence ID" value="NZ_JAAOIW010000006.1"/>
</dbReference>
<evidence type="ECO:0000256" key="5">
    <source>
        <dbReference type="ARBA" id="ARBA00023136"/>
    </source>
</evidence>
<evidence type="ECO:0000256" key="4">
    <source>
        <dbReference type="ARBA" id="ARBA00022729"/>
    </source>
</evidence>
<dbReference type="InterPro" id="IPR046953">
    <property type="entry name" value="Spore_GerAC-like_C"/>
</dbReference>